<dbReference type="SFLD" id="SFLDS00003">
    <property type="entry name" value="Haloacid_Dehalogenase"/>
    <property type="match status" value="1"/>
</dbReference>
<dbReference type="SFLD" id="SFLDG01129">
    <property type="entry name" value="C1.5:_HAD__Beta-PGM__Phosphata"/>
    <property type="match status" value="1"/>
</dbReference>
<dbReference type="Proteomes" id="UP000051017">
    <property type="component" value="Unassembled WGS sequence"/>
</dbReference>
<keyword evidence="1" id="KW-0378">Hydrolase</keyword>
<sequence length="238" mass="26368">MSSTEHFDAIGFDADDTLWFSEDSFRHNENRFVDLVSPYAPAGIDIKSALVATERVNIGTYGYGVKSFGLSAVEAAISITNGTVPNKVLQEILRGVREHLTEPVRLFEGVADVLSKVAQTHRIVLITKGDLVHQTRKVETSGLAHHFDHVEIVLEKDPATYRRVLLSLNIDPHHFCMVGNSLHSDIMPVLAIGGFGAYVPYEILWELDQSEGAPLADDRFVEIAKLADFPDWLASISR</sequence>
<dbReference type="InterPro" id="IPR023198">
    <property type="entry name" value="PGP-like_dom2"/>
</dbReference>
<accession>A0A0R2QE44</accession>
<protein>
    <recommendedName>
        <fullName evidence="4">Haloacid dehalogenase</fullName>
    </recommendedName>
</protein>
<evidence type="ECO:0000313" key="2">
    <source>
        <dbReference type="EMBL" id="KRO46541.1"/>
    </source>
</evidence>
<name>A0A0R2QE44_9ACTN</name>
<dbReference type="PANTHER" id="PTHR43316">
    <property type="entry name" value="HYDROLASE, HALOACID DELAHOGENASE-RELATED"/>
    <property type="match status" value="1"/>
</dbReference>
<evidence type="ECO:0000313" key="3">
    <source>
        <dbReference type="Proteomes" id="UP000051017"/>
    </source>
</evidence>
<dbReference type="SUPFAM" id="SSF56784">
    <property type="entry name" value="HAD-like"/>
    <property type="match status" value="1"/>
</dbReference>
<dbReference type="InterPro" id="IPR051540">
    <property type="entry name" value="S-2-haloacid_dehalogenase"/>
</dbReference>
<proteinExistence type="predicted"/>
<dbReference type="EMBL" id="LIBJ01000275">
    <property type="protein sequence ID" value="KRO46541.1"/>
    <property type="molecule type" value="Genomic_DNA"/>
</dbReference>
<dbReference type="AlphaFoldDB" id="A0A0R2QE44"/>
<organism evidence="2 3">
    <name type="scientific">Acidimicrobiia bacterium BACL6 MAG-120924-bin43</name>
    <dbReference type="NCBI Taxonomy" id="1655583"/>
    <lineage>
        <taxon>Bacteria</taxon>
        <taxon>Bacillati</taxon>
        <taxon>Actinomycetota</taxon>
        <taxon>Acidimicrobiia</taxon>
        <taxon>acIV cluster</taxon>
    </lineage>
</organism>
<dbReference type="GO" id="GO:0016787">
    <property type="term" value="F:hydrolase activity"/>
    <property type="evidence" value="ECO:0007669"/>
    <property type="project" value="UniProtKB-KW"/>
</dbReference>
<dbReference type="Gene3D" id="3.40.50.1000">
    <property type="entry name" value="HAD superfamily/HAD-like"/>
    <property type="match status" value="1"/>
</dbReference>
<dbReference type="Gene3D" id="1.10.150.240">
    <property type="entry name" value="Putative phosphatase, domain 2"/>
    <property type="match status" value="1"/>
</dbReference>
<dbReference type="InterPro" id="IPR036412">
    <property type="entry name" value="HAD-like_sf"/>
</dbReference>
<evidence type="ECO:0008006" key="4">
    <source>
        <dbReference type="Google" id="ProtNLM"/>
    </source>
</evidence>
<dbReference type="PANTHER" id="PTHR43316:SF8">
    <property type="entry name" value="HAD FAMILY HYDROLASE"/>
    <property type="match status" value="1"/>
</dbReference>
<evidence type="ECO:0000256" key="1">
    <source>
        <dbReference type="ARBA" id="ARBA00022801"/>
    </source>
</evidence>
<gene>
    <name evidence="2" type="ORF">ABR75_07105</name>
</gene>
<comment type="caution">
    <text evidence="2">The sequence shown here is derived from an EMBL/GenBank/DDBJ whole genome shotgun (WGS) entry which is preliminary data.</text>
</comment>
<reference evidence="2 3" key="1">
    <citation type="submission" date="2015-10" db="EMBL/GenBank/DDBJ databases">
        <title>Metagenome-Assembled Genomes uncover a global brackish microbiome.</title>
        <authorList>
            <person name="Hugerth L.W."/>
            <person name="Larsson J."/>
            <person name="Alneberg J."/>
            <person name="Lindh M.V."/>
            <person name="Legrand C."/>
            <person name="Pinhassi J."/>
            <person name="Andersson A.F."/>
        </authorList>
    </citation>
    <scope>NUCLEOTIDE SEQUENCE [LARGE SCALE GENOMIC DNA]</scope>
    <source>
        <strain evidence="2">BACL6 MAG-120924-bin43</strain>
    </source>
</reference>
<dbReference type="Pfam" id="PF00702">
    <property type="entry name" value="Hydrolase"/>
    <property type="match status" value="1"/>
</dbReference>
<dbReference type="InterPro" id="IPR023214">
    <property type="entry name" value="HAD_sf"/>
</dbReference>